<dbReference type="NCBIfam" id="NF033788">
    <property type="entry name" value="HTH_metalloreg"/>
    <property type="match status" value="1"/>
</dbReference>
<dbReference type="PROSITE" id="PS50987">
    <property type="entry name" value="HTH_ARSR_2"/>
    <property type="match status" value="1"/>
</dbReference>
<sequence length="124" mass="13268">MEGLSELALNHVAQYFSALSEPTRLKILNNLRDGEKNVGDLASACDCSQANVSRHLSTLAKHGMVVREGRGTAVYYRIADDSIYALCDLVCGNVARQLESQASLLGGLQSKKSDGLTTLNAVKA</sequence>
<evidence type="ECO:0000259" key="4">
    <source>
        <dbReference type="PROSITE" id="PS50987"/>
    </source>
</evidence>
<dbReference type="CDD" id="cd00090">
    <property type="entry name" value="HTH_ARSR"/>
    <property type="match status" value="1"/>
</dbReference>
<keyword evidence="3" id="KW-0804">Transcription</keyword>
<dbReference type="InterPro" id="IPR036388">
    <property type="entry name" value="WH-like_DNA-bd_sf"/>
</dbReference>
<dbReference type="PRINTS" id="PR00778">
    <property type="entry name" value="HTHARSR"/>
</dbReference>
<dbReference type="Proteomes" id="UP000648257">
    <property type="component" value="Unassembled WGS sequence"/>
</dbReference>
<keyword evidence="1" id="KW-0805">Transcription regulation</keyword>
<name>A0ABR6X0Q8_9BURK</name>
<dbReference type="EMBL" id="JACOFW010000003">
    <property type="protein sequence ID" value="MBC3806492.1"/>
    <property type="molecule type" value="Genomic_DNA"/>
</dbReference>
<dbReference type="InterPro" id="IPR036390">
    <property type="entry name" value="WH_DNA-bd_sf"/>
</dbReference>
<evidence type="ECO:0000313" key="6">
    <source>
        <dbReference type="Proteomes" id="UP000648257"/>
    </source>
</evidence>
<keyword evidence="2" id="KW-0238">DNA-binding</keyword>
<dbReference type="Pfam" id="PF01022">
    <property type="entry name" value="HTH_5"/>
    <property type="match status" value="1"/>
</dbReference>
<organism evidence="5 6">
    <name type="scientific">Undibacterium seohonense</name>
    <dbReference type="NCBI Taxonomy" id="1344950"/>
    <lineage>
        <taxon>Bacteria</taxon>
        <taxon>Pseudomonadati</taxon>
        <taxon>Pseudomonadota</taxon>
        <taxon>Betaproteobacteria</taxon>
        <taxon>Burkholderiales</taxon>
        <taxon>Oxalobacteraceae</taxon>
        <taxon>Undibacterium</taxon>
    </lineage>
</organism>
<dbReference type="InterPro" id="IPR011991">
    <property type="entry name" value="ArsR-like_HTH"/>
</dbReference>
<comment type="caution">
    <text evidence="5">The sequence shown here is derived from an EMBL/GenBank/DDBJ whole genome shotgun (WGS) entry which is preliminary data.</text>
</comment>
<evidence type="ECO:0000313" key="5">
    <source>
        <dbReference type="EMBL" id="MBC3806492.1"/>
    </source>
</evidence>
<evidence type="ECO:0000256" key="3">
    <source>
        <dbReference type="ARBA" id="ARBA00023163"/>
    </source>
</evidence>
<dbReference type="Gene3D" id="1.10.10.10">
    <property type="entry name" value="Winged helix-like DNA-binding domain superfamily/Winged helix DNA-binding domain"/>
    <property type="match status" value="1"/>
</dbReference>
<evidence type="ECO:0000256" key="1">
    <source>
        <dbReference type="ARBA" id="ARBA00023015"/>
    </source>
</evidence>
<keyword evidence="6" id="KW-1185">Reference proteome</keyword>
<feature type="domain" description="HTH arsR-type" evidence="4">
    <location>
        <begin position="4"/>
        <end position="98"/>
    </location>
</feature>
<dbReference type="SMART" id="SM00418">
    <property type="entry name" value="HTH_ARSR"/>
    <property type="match status" value="1"/>
</dbReference>
<dbReference type="PANTHER" id="PTHR43132">
    <property type="entry name" value="ARSENICAL RESISTANCE OPERON REPRESSOR ARSR-RELATED"/>
    <property type="match status" value="1"/>
</dbReference>
<dbReference type="PANTHER" id="PTHR43132:SF9">
    <property type="entry name" value="ARSR FAMILY TRANSCRIPTIONAL REGULATORY PROTEIN"/>
    <property type="match status" value="1"/>
</dbReference>
<evidence type="ECO:0000256" key="2">
    <source>
        <dbReference type="ARBA" id="ARBA00023125"/>
    </source>
</evidence>
<dbReference type="SUPFAM" id="SSF46785">
    <property type="entry name" value="Winged helix' DNA-binding domain"/>
    <property type="match status" value="1"/>
</dbReference>
<dbReference type="InterPro" id="IPR001845">
    <property type="entry name" value="HTH_ArsR_DNA-bd_dom"/>
</dbReference>
<proteinExistence type="predicted"/>
<dbReference type="InterPro" id="IPR051011">
    <property type="entry name" value="Metal_resp_trans_reg"/>
</dbReference>
<gene>
    <name evidence="5" type="ORF">H8K52_03900</name>
</gene>
<protein>
    <submittedName>
        <fullName evidence="5">Helix-turn-helix transcriptional regulator</fullName>
    </submittedName>
</protein>
<reference evidence="5 6" key="1">
    <citation type="submission" date="2020-08" db="EMBL/GenBank/DDBJ databases">
        <title>Novel species isolated from subtropical streams in China.</title>
        <authorList>
            <person name="Lu H."/>
        </authorList>
    </citation>
    <scope>NUCLEOTIDE SEQUENCE [LARGE SCALE GENOMIC DNA]</scope>
    <source>
        <strain evidence="5 6">KACC 16656</strain>
    </source>
</reference>
<dbReference type="RefSeq" id="WP_186921748.1">
    <property type="nucleotide sequence ID" value="NZ_JACOFW010000003.1"/>
</dbReference>
<accession>A0ABR6X0Q8</accession>